<keyword evidence="3" id="KW-1003">Cell membrane</keyword>
<evidence type="ECO:0000259" key="8">
    <source>
        <dbReference type="Pfam" id="PF00924"/>
    </source>
</evidence>
<keyword evidence="5 7" id="KW-1133">Transmembrane helix</keyword>
<evidence type="ECO:0000256" key="6">
    <source>
        <dbReference type="ARBA" id="ARBA00023136"/>
    </source>
</evidence>
<feature type="domain" description="Mechanosensitive ion channel transmembrane helices 2/3" evidence="10">
    <location>
        <begin position="105"/>
        <end position="142"/>
    </location>
</feature>
<comment type="caution">
    <text evidence="11">The sequence shown here is derived from an EMBL/GenBank/DDBJ whole genome shotgun (WGS) entry which is preliminary data.</text>
</comment>
<dbReference type="InterPro" id="IPR049278">
    <property type="entry name" value="MS_channel_C"/>
</dbReference>
<dbReference type="GO" id="GO:0005886">
    <property type="term" value="C:plasma membrane"/>
    <property type="evidence" value="ECO:0007669"/>
    <property type="project" value="UniProtKB-SubCell"/>
</dbReference>
<dbReference type="InterPro" id="IPR011066">
    <property type="entry name" value="MscS_channel_C_sf"/>
</dbReference>
<feature type="domain" description="Mechanosensitive ion channel MscS" evidence="8">
    <location>
        <begin position="143"/>
        <end position="209"/>
    </location>
</feature>
<feature type="domain" description="Mechanosensitive ion channel MscS C-terminal" evidence="9">
    <location>
        <begin position="219"/>
        <end position="301"/>
    </location>
</feature>
<dbReference type="PANTHER" id="PTHR30347:SF1">
    <property type="entry name" value="MECHANOSENSITIVE CHANNEL MSCK"/>
    <property type="match status" value="1"/>
</dbReference>
<sequence>MKKFLRILLGFALLQVAFFIWRVARMRRVHRDFRQIVADAHQMMTQPLFMLRHTPITPLLLLLTIFFLVLITWGSTVSRRVIRRLLKKTSLDQGQQYAIEVVTGYVVFFLGIVVALQSAGINLSSFEVLGGAVGIGVGFGLQNIVSNFMAGLILLAERPIKLGDRVEVDGLLGDVTRIAARSTWVRTNENIIIIVPNSEFIAKRVTNWTASEKETRFALPIGVGYSSDLALVRRLLLKVAAENKDVLKTRNSEVVLIEFGDSSINFELWVWTETQVRTPKILKSDLYFAMHREFVEHGIEIPFPQRDLHLRSADGLLKVVQTPAEDAAPQS</sequence>
<dbReference type="Proteomes" id="UP000295210">
    <property type="component" value="Unassembled WGS sequence"/>
</dbReference>
<keyword evidence="12" id="KW-1185">Reference proteome</keyword>
<dbReference type="RefSeq" id="WP_165876798.1">
    <property type="nucleotide sequence ID" value="NZ_SMGK01000004.1"/>
</dbReference>
<dbReference type="InterPro" id="IPR049142">
    <property type="entry name" value="MS_channel_1st"/>
</dbReference>
<dbReference type="Pfam" id="PF21082">
    <property type="entry name" value="MS_channel_3rd"/>
    <property type="match status" value="1"/>
</dbReference>
<evidence type="ECO:0000256" key="3">
    <source>
        <dbReference type="ARBA" id="ARBA00022475"/>
    </source>
</evidence>
<organism evidence="11 12">
    <name type="scientific">Acidipila rosea</name>
    <dbReference type="NCBI Taxonomy" id="768535"/>
    <lineage>
        <taxon>Bacteria</taxon>
        <taxon>Pseudomonadati</taxon>
        <taxon>Acidobacteriota</taxon>
        <taxon>Terriglobia</taxon>
        <taxon>Terriglobales</taxon>
        <taxon>Acidobacteriaceae</taxon>
        <taxon>Acidipila</taxon>
    </lineage>
</organism>
<feature type="transmembrane region" description="Helical" evidence="7">
    <location>
        <begin position="97"/>
        <end position="116"/>
    </location>
</feature>
<proteinExistence type="inferred from homology"/>
<dbReference type="PANTHER" id="PTHR30347">
    <property type="entry name" value="POTASSIUM CHANNEL RELATED"/>
    <property type="match status" value="1"/>
</dbReference>
<dbReference type="InterPro" id="IPR010920">
    <property type="entry name" value="LSM_dom_sf"/>
</dbReference>
<feature type="transmembrane region" description="Helical" evidence="7">
    <location>
        <begin position="7"/>
        <end position="24"/>
    </location>
</feature>
<keyword evidence="6 7" id="KW-0472">Membrane</keyword>
<dbReference type="InterPro" id="IPR006685">
    <property type="entry name" value="MscS_channel_2nd"/>
</dbReference>
<evidence type="ECO:0000313" key="11">
    <source>
        <dbReference type="EMBL" id="TCK71888.1"/>
    </source>
</evidence>
<dbReference type="SUPFAM" id="SSF50182">
    <property type="entry name" value="Sm-like ribonucleoproteins"/>
    <property type="match status" value="1"/>
</dbReference>
<evidence type="ECO:0000256" key="1">
    <source>
        <dbReference type="ARBA" id="ARBA00004651"/>
    </source>
</evidence>
<evidence type="ECO:0000256" key="4">
    <source>
        <dbReference type="ARBA" id="ARBA00022692"/>
    </source>
</evidence>
<evidence type="ECO:0000259" key="10">
    <source>
        <dbReference type="Pfam" id="PF21088"/>
    </source>
</evidence>
<dbReference type="InterPro" id="IPR052702">
    <property type="entry name" value="MscS-like_channel"/>
</dbReference>
<dbReference type="Gene3D" id="2.30.30.60">
    <property type="match status" value="1"/>
</dbReference>
<dbReference type="AlphaFoldDB" id="A0A4R1L1P2"/>
<evidence type="ECO:0000256" key="2">
    <source>
        <dbReference type="ARBA" id="ARBA00008017"/>
    </source>
</evidence>
<evidence type="ECO:0000256" key="7">
    <source>
        <dbReference type="SAM" id="Phobius"/>
    </source>
</evidence>
<feature type="transmembrane region" description="Helical" evidence="7">
    <location>
        <begin position="128"/>
        <end position="155"/>
    </location>
</feature>
<feature type="transmembrane region" description="Helical" evidence="7">
    <location>
        <begin position="56"/>
        <end position="76"/>
    </location>
</feature>
<dbReference type="SUPFAM" id="SSF82861">
    <property type="entry name" value="Mechanosensitive channel protein MscS (YggB), transmembrane region"/>
    <property type="match status" value="1"/>
</dbReference>
<accession>A0A4R1L1P2</accession>
<gene>
    <name evidence="11" type="ORF">C7378_2510</name>
</gene>
<dbReference type="Gene3D" id="3.30.70.100">
    <property type="match status" value="1"/>
</dbReference>
<comment type="similarity">
    <text evidence="2">Belongs to the MscS (TC 1.A.23) family.</text>
</comment>
<dbReference type="Pfam" id="PF00924">
    <property type="entry name" value="MS_channel_2nd"/>
    <property type="match status" value="1"/>
</dbReference>
<dbReference type="SUPFAM" id="SSF82689">
    <property type="entry name" value="Mechanosensitive channel protein MscS (YggB), C-terminal domain"/>
    <property type="match status" value="1"/>
</dbReference>
<dbReference type="EMBL" id="SMGK01000004">
    <property type="protein sequence ID" value="TCK71888.1"/>
    <property type="molecule type" value="Genomic_DNA"/>
</dbReference>
<dbReference type="Pfam" id="PF21088">
    <property type="entry name" value="MS_channel_1st"/>
    <property type="match status" value="1"/>
</dbReference>
<dbReference type="Gene3D" id="1.10.287.1260">
    <property type="match status" value="1"/>
</dbReference>
<keyword evidence="4 7" id="KW-0812">Transmembrane</keyword>
<comment type="subcellular location">
    <subcellularLocation>
        <location evidence="1">Cell membrane</location>
        <topology evidence="1">Multi-pass membrane protein</topology>
    </subcellularLocation>
</comment>
<reference evidence="11 12" key="1">
    <citation type="submission" date="2019-03" db="EMBL/GenBank/DDBJ databases">
        <title>Genomic Encyclopedia of Type Strains, Phase IV (KMG-IV): sequencing the most valuable type-strain genomes for metagenomic binning, comparative biology and taxonomic classification.</title>
        <authorList>
            <person name="Goeker M."/>
        </authorList>
    </citation>
    <scope>NUCLEOTIDE SEQUENCE [LARGE SCALE GENOMIC DNA]</scope>
    <source>
        <strain evidence="11 12">DSM 103428</strain>
    </source>
</reference>
<name>A0A4R1L1P2_9BACT</name>
<dbReference type="InterPro" id="IPR011014">
    <property type="entry name" value="MscS_channel_TM-2"/>
</dbReference>
<protein>
    <submittedName>
        <fullName evidence="11">Mechanosensitive ion channel-like protein</fullName>
    </submittedName>
</protein>
<evidence type="ECO:0000259" key="9">
    <source>
        <dbReference type="Pfam" id="PF21082"/>
    </source>
</evidence>
<evidence type="ECO:0000256" key="5">
    <source>
        <dbReference type="ARBA" id="ARBA00022989"/>
    </source>
</evidence>
<evidence type="ECO:0000313" key="12">
    <source>
        <dbReference type="Proteomes" id="UP000295210"/>
    </source>
</evidence>
<dbReference type="InterPro" id="IPR023408">
    <property type="entry name" value="MscS_beta-dom_sf"/>
</dbReference>
<dbReference type="GO" id="GO:0008381">
    <property type="term" value="F:mechanosensitive monoatomic ion channel activity"/>
    <property type="evidence" value="ECO:0007669"/>
    <property type="project" value="UniProtKB-ARBA"/>
</dbReference>